<comment type="caution">
    <text evidence="1">The sequence shown here is derived from an EMBL/GenBank/DDBJ whole genome shotgun (WGS) entry which is preliminary data.</text>
</comment>
<accession>A0AAV3RBS0</accession>
<dbReference type="EMBL" id="BAABME010008456">
    <property type="protein sequence ID" value="GAA0173126.1"/>
    <property type="molecule type" value="Genomic_DNA"/>
</dbReference>
<protein>
    <recommendedName>
        <fullName evidence="3">RNase H type-1 domain-containing protein</fullName>
    </recommendedName>
</protein>
<dbReference type="AlphaFoldDB" id="A0AAV3RBS0"/>
<keyword evidence="2" id="KW-1185">Reference proteome</keyword>
<name>A0AAV3RBS0_LITER</name>
<proteinExistence type="predicted"/>
<reference evidence="1 2" key="1">
    <citation type="submission" date="2024-01" db="EMBL/GenBank/DDBJ databases">
        <title>The complete chloroplast genome sequence of Lithospermum erythrorhizon: insights into the phylogenetic relationship among Boraginaceae species and the maternal lineages of purple gromwells.</title>
        <authorList>
            <person name="Okada T."/>
            <person name="Watanabe K."/>
        </authorList>
    </citation>
    <scope>NUCLEOTIDE SEQUENCE [LARGE SCALE GENOMIC DNA]</scope>
</reference>
<gene>
    <name evidence="1" type="ORF">LIER_26805</name>
</gene>
<organism evidence="1 2">
    <name type="scientific">Lithospermum erythrorhizon</name>
    <name type="common">Purple gromwell</name>
    <name type="synonym">Lithospermum officinale var. erythrorhizon</name>
    <dbReference type="NCBI Taxonomy" id="34254"/>
    <lineage>
        <taxon>Eukaryota</taxon>
        <taxon>Viridiplantae</taxon>
        <taxon>Streptophyta</taxon>
        <taxon>Embryophyta</taxon>
        <taxon>Tracheophyta</taxon>
        <taxon>Spermatophyta</taxon>
        <taxon>Magnoliopsida</taxon>
        <taxon>eudicotyledons</taxon>
        <taxon>Gunneridae</taxon>
        <taxon>Pentapetalae</taxon>
        <taxon>asterids</taxon>
        <taxon>lamiids</taxon>
        <taxon>Boraginales</taxon>
        <taxon>Boraginaceae</taxon>
        <taxon>Boraginoideae</taxon>
        <taxon>Lithospermeae</taxon>
        <taxon>Lithospermum</taxon>
    </lineage>
</organism>
<evidence type="ECO:0000313" key="1">
    <source>
        <dbReference type="EMBL" id="GAA0173126.1"/>
    </source>
</evidence>
<evidence type="ECO:0008006" key="3">
    <source>
        <dbReference type="Google" id="ProtNLM"/>
    </source>
</evidence>
<dbReference type="Proteomes" id="UP001454036">
    <property type="component" value="Unassembled WGS sequence"/>
</dbReference>
<evidence type="ECO:0000313" key="2">
    <source>
        <dbReference type="Proteomes" id="UP001454036"/>
    </source>
</evidence>
<sequence length="120" mass="13919">MNWQLTRVVTCEEVKRAVFEMPANKFLGPDGMTYHGWHYRPRNDPGKRFYDNFKPEPHVTEETAQPFLLHGTEHSWRPPASNLVKVNCDAGWRKEHRSGSIGAVIRDEMGHFIGELCKQI</sequence>